<feature type="transmembrane region" description="Helical" evidence="1">
    <location>
        <begin position="107"/>
        <end position="129"/>
    </location>
</feature>
<keyword evidence="1" id="KW-1133">Transmembrane helix</keyword>
<dbReference type="Pfam" id="PF05232">
    <property type="entry name" value="BTP"/>
    <property type="match status" value="2"/>
</dbReference>
<feature type="transmembrane region" description="Helical" evidence="1">
    <location>
        <begin position="37"/>
        <end position="57"/>
    </location>
</feature>
<dbReference type="InterPro" id="IPR058208">
    <property type="entry name" value="PACE"/>
</dbReference>
<dbReference type="RefSeq" id="WP_091302486.1">
    <property type="nucleotide sequence ID" value="NZ_FOCE01000008.1"/>
</dbReference>
<dbReference type="NCBIfam" id="NF033664">
    <property type="entry name" value="PACE_transport"/>
    <property type="match status" value="1"/>
</dbReference>
<evidence type="ECO:0000313" key="3">
    <source>
        <dbReference type="EMBL" id="SEN86099.1"/>
    </source>
</evidence>
<organism evidence="3 4">
    <name type="scientific">Gemmobacter aquatilis</name>
    <dbReference type="NCBI Taxonomy" id="933059"/>
    <lineage>
        <taxon>Bacteria</taxon>
        <taxon>Pseudomonadati</taxon>
        <taxon>Pseudomonadota</taxon>
        <taxon>Alphaproteobacteria</taxon>
        <taxon>Rhodobacterales</taxon>
        <taxon>Paracoccaceae</taxon>
        <taxon>Gemmobacter</taxon>
    </lineage>
</organism>
<keyword evidence="4" id="KW-1185">Reference proteome</keyword>
<protein>
    <submittedName>
        <fullName evidence="3">Uncharacterized membrane protein</fullName>
    </submittedName>
</protein>
<feature type="domain" description="Chlorhexidine efflux transporter" evidence="2">
    <location>
        <begin position="2"/>
        <end position="65"/>
    </location>
</feature>
<proteinExistence type="predicted"/>
<dbReference type="InterPro" id="IPR007896">
    <property type="entry name" value="BTP_bacteria"/>
</dbReference>
<evidence type="ECO:0000259" key="2">
    <source>
        <dbReference type="Pfam" id="PF05232"/>
    </source>
</evidence>
<dbReference type="Proteomes" id="UP000198761">
    <property type="component" value="Unassembled WGS sequence"/>
</dbReference>
<keyword evidence="1" id="KW-0472">Membrane</keyword>
<sequence>MRSFRDRLRHALAFEIFGLVLITPLAAWAMGEGIAHIGAVTAGSAVLALIWTYVFNWGFDLAMQRWRGTTRKGAGLRVAHAVMFELGLLALLGPFIAWWLGVSLWQAVLLDLGFSGFYMVYALAFNWAYDRLFPLPEWAAEGAR</sequence>
<gene>
    <name evidence="3" type="ORF">SAMN04488103_108150</name>
</gene>
<feature type="transmembrane region" description="Helical" evidence="1">
    <location>
        <begin position="12"/>
        <end position="31"/>
    </location>
</feature>
<reference evidence="3 4" key="1">
    <citation type="submission" date="2016-10" db="EMBL/GenBank/DDBJ databases">
        <authorList>
            <person name="de Groot N.N."/>
        </authorList>
    </citation>
    <scope>NUCLEOTIDE SEQUENCE [LARGE SCALE GENOMIC DNA]</scope>
    <source>
        <strain evidence="3 4">DSM 3857</strain>
    </source>
</reference>
<feature type="domain" description="Chlorhexidine efflux transporter" evidence="2">
    <location>
        <begin position="74"/>
        <end position="134"/>
    </location>
</feature>
<feature type="transmembrane region" description="Helical" evidence="1">
    <location>
        <begin position="78"/>
        <end position="101"/>
    </location>
</feature>
<dbReference type="OrthoDB" id="1631120at2"/>
<name>A0A1H8JZB9_9RHOB</name>
<dbReference type="AlphaFoldDB" id="A0A1H8JZB9"/>
<dbReference type="EMBL" id="FOCE01000008">
    <property type="protein sequence ID" value="SEN86099.1"/>
    <property type="molecule type" value="Genomic_DNA"/>
</dbReference>
<evidence type="ECO:0000256" key="1">
    <source>
        <dbReference type="SAM" id="Phobius"/>
    </source>
</evidence>
<evidence type="ECO:0000313" key="4">
    <source>
        <dbReference type="Proteomes" id="UP000198761"/>
    </source>
</evidence>
<accession>A0A1H8JZB9</accession>
<keyword evidence="1" id="KW-0812">Transmembrane</keyword>